<dbReference type="EMBL" id="JAVIDL010000002">
    <property type="protein sequence ID" value="MDQ8934499.1"/>
    <property type="molecule type" value="Genomic_DNA"/>
</dbReference>
<keyword evidence="1" id="KW-0378">Hydrolase</keyword>
<evidence type="ECO:0000313" key="4">
    <source>
        <dbReference type="Proteomes" id="UP001243844"/>
    </source>
</evidence>
<dbReference type="InterPro" id="IPR000868">
    <property type="entry name" value="Isochorismatase-like_dom"/>
</dbReference>
<dbReference type="Gene3D" id="3.40.50.850">
    <property type="entry name" value="Isochorismatase-like"/>
    <property type="match status" value="1"/>
</dbReference>
<evidence type="ECO:0000313" key="3">
    <source>
        <dbReference type="EMBL" id="MDQ8934499.1"/>
    </source>
</evidence>
<protein>
    <submittedName>
        <fullName evidence="3">Isochorismatase family protein</fullName>
    </submittedName>
</protein>
<feature type="domain" description="Isochorismatase-like" evidence="2">
    <location>
        <begin position="4"/>
        <end position="155"/>
    </location>
</feature>
<dbReference type="GO" id="GO:0016787">
    <property type="term" value="F:hydrolase activity"/>
    <property type="evidence" value="ECO:0007669"/>
    <property type="project" value="UniProtKB-KW"/>
</dbReference>
<dbReference type="InterPro" id="IPR036380">
    <property type="entry name" value="Isochorismatase-like_sf"/>
</dbReference>
<evidence type="ECO:0000256" key="1">
    <source>
        <dbReference type="ARBA" id="ARBA00022801"/>
    </source>
</evidence>
<dbReference type="Proteomes" id="UP001243844">
    <property type="component" value="Unassembled WGS sequence"/>
</dbReference>
<evidence type="ECO:0000259" key="2">
    <source>
        <dbReference type="Pfam" id="PF00857"/>
    </source>
</evidence>
<comment type="caution">
    <text evidence="3">The sequence shown here is derived from an EMBL/GenBank/DDBJ whole genome shotgun (WGS) entry which is preliminary data.</text>
</comment>
<dbReference type="Pfam" id="PF00857">
    <property type="entry name" value="Isochorismatase"/>
    <property type="match status" value="1"/>
</dbReference>
<name>A0AAW8J5R6_9GAMM</name>
<accession>A0AAW8J5R6</accession>
<sequence length="186" mass="21044">MTNTALLVIDVQNDYFANGKMALHNPEIALKNIQLLEQYFRQIQQPVIYIQHIYQDAAAPFFVKNTHGVKLHAELQLDDDPIIIVKHYPNSFFQTQLQQQLERFDITKLVITGMMTHMCVDATTRAARELGYDTVVVSDATATKSLQFEEHIVDAVTVQHTLLATLQMLSAVSHTQAIIHADGIEE</sequence>
<reference evidence="3" key="1">
    <citation type="submission" date="2023-08" db="EMBL/GenBank/DDBJ databases">
        <title>Emergence of clinically-relevant ST2 carbapenem-resistant Acinetobacter baumannii strains in hospital sewages in Zhejiang, East of China.</title>
        <authorList>
            <person name="Kaichao C."/>
            <person name="Zhang R."/>
        </authorList>
    </citation>
    <scope>NUCLEOTIDE SEQUENCE</scope>
    <source>
        <strain evidence="3">M-RB-37</strain>
    </source>
</reference>
<dbReference type="AlphaFoldDB" id="A0AAW8J5R6"/>
<proteinExistence type="predicted"/>
<dbReference type="SUPFAM" id="SSF52499">
    <property type="entry name" value="Isochorismatase-like hydrolases"/>
    <property type="match status" value="1"/>
</dbReference>
<organism evidence="3 4">
    <name type="scientific">Acinetobacter rudis</name>
    <dbReference type="NCBI Taxonomy" id="632955"/>
    <lineage>
        <taxon>Bacteria</taxon>
        <taxon>Pseudomonadati</taxon>
        <taxon>Pseudomonadota</taxon>
        <taxon>Gammaproteobacteria</taxon>
        <taxon>Moraxellales</taxon>
        <taxon>Moraxellaceae</taxon>
        <taxon>Acinetobacter</taxon>
    </lineage>
</organism>
<dbReference type="PANTHER" id="PTHR43540">
    <property type="entry name" value="PEROXYUREIDOACRYLATE/UREIDOACRYLATE AMIDOHYDROLASE-RELATED"/>
    <property type="match status" value="1"/>
</dbReference>
<gene>
    <name evidence="3" type="ORF">RFH47_01895</name>
</gene>
<dbReference type="InterPro" id="IPR050272">
    <property type="entry name" value="Isochorismatase-like_hydrls"/>
</dbReference>
<dbReference type="RefSeq" id="WP_308973947.1">
    <property type="nucleotide sequence ID" value="NZ_JAVIDL010000002.1"/>
</dbReference>
<dbReference type="PANTHER" id="PTHR43540:SF1">
    <property type="entry name" value="ISOCHORISMATASE HYDROLASE"/>
    <property type="match status" value="1"/>
</dbReference>